<feature type="domain" description="Quinohemoprotein amine dehydrogenase alpha subunit haem binding" evidence="3">
    <location>
        <begin position="42"/>
        <end position="104"/>
    </location>
</feature>
<accession>A0A5C7ER31</accession>
<organism evidence="4 5">
    <name type="scientific">Pelomicrobium methylotrophicum</name>
    <dbReference type="NCBI Taxonomy" id="2602750"/>
    <lineage>
        <taxon>Bacteria</taxon>
        <taxon>Pseudomonadati</taxon>
        <taxon>Pseudomonadota</taxon>
        <taxon>Hydrogenophilia</taxon>
        <taxon>Hydrogenophilia incertae sedis</taxon>
        <taxon>Pelomicrobium</taxon>
    </lineage>
</organism>
<keyword evidence="5" id="KW-1185">Reference proteome</keyword>
<dbReference type="Proteomes" id="UP000321201">
    <property type="component" value="Unassembled WGS sequence"/>
</dbReference>
<name>A0A5C7ER31_9PROT</name>
<dbReference type="InterPro" id="IPR036909">
    <property type="entry name" value="Cyt_c-like_dom_sf"/>
</dbReference>
<dbReference type="InParanoid" id="A0A5C7ER31"/>
<gene>
    <name evidence="4" type="ORF">FR698_16120</name>
</gene>
<dbReference type="OrthoDB" id="258660at2"/>
<feature type="transmembrane region" description="Helical" evidence="2">
    <location>
        <begin position="107"/>
        <end position="126"/>
    </location>
</feature>
<evidence type="ECO:0000313" key="4">
    <source>
        <dbReference type="EMBL" id="TXF09977.1"/>
    </source>
</evidence>
<evidence type="ECO:0000259" key="3">
    <source>
        <dbReference type="Pfam" id="PF09098"/>
    </source>
</evidence>
<dbReference type="SUPFAM" id="SSF46626">
    <property type="entry name" value="Cytochrome c"/>
    <property type="match status" value="1"/>
</dbReference>
<evidence type="ECO:0000256" key="1">
    <source>
        <dbReference type="SAM" id="MobiDB-lite"/>
    </source>
</evidence>
<feature type="compositionally biased region" description="Low complexity" evidence="1">
    <location>
        <begin position="1"/>
        <end position="17"/>
    </location>
</feature>
<dbReference type="GO" id="GO:0009055">
    <property type="term" value="F:electron transfer activity"/>
    <property type="evidence" value="ECO:0007669"/>
    <property type="project" value="InterPro"/>
</dbReference>
<proteinExistence type="predicted"/>
<protein>
    <recommendedName>
        <fullName evidence="3">Quinohemoprotein amine dehydrogenase alpha subunit haem binding domain-containing protein</fullName>
    </recommendedName>
</protein>
<feature type="compositionally biased region" description="Pro residues" evidence="1">
    <location>
        <begin position="18"/>
        <end position="33"/>
    </location>
</feature>
<comment type="caution">
    <text evidence="4">The sequence shown here is derived from an EMBL/GenBank/DDBJ whole genome shotgun (WGS) entry which is preliminary data.</text>
</comment>
<dbReference type="Pfam" id="PF09098">
    <property type="entry name" value="Dehyd-heme_bind"/>
    <property type="match status" value="1"/>
</dbReference>
<reference evidence="4 5" key="1">
    <citation type="submission" date="2019-08" db="EMBL/GenBank/DDBJ databases">
        <title>Pelomicrobium methylotrophicum gen. nov., sp. nov. a moderately thermophilic, facultatively anaerobic, lithoautotrophic and methylotrophic bacterium isolated from a terrestrial mud volcano.</title>
        <authorList>
            <person name="Slobodkina G.B."/>
            <person name="Merkel A.Y."/>
            <person name="Slobodkin A.I."/>
        </authorList>
    </citation>
    <scope>NUCLEOTIDE SEQUENCE [LARGE SCALE GENOMIC DNA]</scope>
    <source>
        <strain evidence="4 5">SM250</strain>
    </source>
</reference>
<evidence type="ECO:0000256" key="2">
    <source>
        <dbReference type="SAM" id="Phobius"/>
    </source>
</evidence>
<sequence length="137" mass="14758">MASGAAASSSPPAAAPEKPFPAPPQPVAPPAPAAPDSRPYPQRLTEERCGRCHGVERYAPTLRTRLGWEWTVTRMQLVNGAVLASGERPVIVGYLSETYGAPLAQAVAEWAALALLAALPAAWWLVRQRRRSFLYKA</sequence>
<keyword evidence="2" id="KW-1133">Transmembrane helix</keyword>
<dbReference type="InterPro" id="IPR015182">
    <property type="entry name" value="QH-AmDH_asu_heme-bd_dom"/>
</dbReference>
<feature type="region of interest" description="Disordered" evidence="1">
    <location>
        <begin position="1"/>
        <end position="46"/>
    </location>
</feature>
<evidence type="ECO:0000313" key="5">
    <source>
        <dbReference type="Proteomes" id="UP000321201"/>
    </source>
</evidence>
<keyword evidence="2" id="KW-0472">Membrane</keyword>
<dbReference type="EMBL" id="VPFL01000040">
    <property type="protein sequence ID" value="TXF09977.1"/>
    <property type="molecule type" value="Genomic_DNA"/>
</dbReference>
<dbReference type="Gene3D" id="1.10.760.10">
    <property type="entry name" value="Cytochrome c-like domain"/>
    <property type="match status" value="1"/>
</dbReference>
<dbReference type="AlphaFoldDB" id="A0A5C7ER31"/>
<keyword evidence="2" id="KW-0812">Transmembrane</keyword>
<dbReference type="GO" id="GO:0020037">
    <property type="term" value="F:heme binding"/>
    <property type="evidence" value="ECO:0007669"/>
    <property type="project" value="InterPro"/>
</dbReference>